<gene>
    <name evidence="2" type="ORF">LMG27198_32690</name>
</gene>
<name>A0A9W6GWF3_9HYPH</name>
<evidence type="ECO:0000256" key="1">
    <source>
        <dbReference type="SAM" id="MobiDB-lite"/>
    </source>
</evidence>
<evidence type="ECO:0000313" key="3">
    <source>
        <dbReference type="Proteomes" id="UP001144323"/>
    </source>
</evidence>
<comment type="caution">
    <text evidence="2">The sequence shown here is derived from an EMBL/GenBank/DDBJ whole genome shotgun (WGS) entry which is preliminary data.</text>
</comment>
<dbReference type="EMBL" id="BSEC01000001">
    <property type="protein sequence ID" value="GLI94277.1"/>
    <property type="molecule type" value="Genomic_DNA"/>
</dbReference>
<dbReference type="Proteomes" id="UP001144323">
    <property type="component" value="Unassembled WGS sequence"/>
</dbReference>
<dbReference type="AlphaFoldDB" id="A0A9W6GWF3"/>
<keyword evidence="3" id="KW-1185">Reference proteome</keyword>
<evidence type="ECO:0000313" key="2">
    <source>
        <dbReference type="EMBL" id="GLI94277.1"/>
    </source>
</evidence>
<sequence>MMKLPQINRHLVGVSALALTIMGLGVFANTSFKRPAESLAQLTTQRVAQPATATESDLTALLSQLREIPKNAFGYAQPGKQAENALADNPSAASEARNWNEEEWRLASAAVAAYRRGGEKALSSLSSSDMVWQPPEEIANHKAPAPR</sequence>
<feature type="region of interest" description="Disordered" evidence="1">
    <location>
        <begin position="125"/>
        <end position="147"/>
    </location>
</feature>
<organism evidence="2 3">
    <name type="scientific">Methylocystis echinoides</name>
    <dbReference type="NCBI Taxonomy" id="29468"/>
    <lineage>
        <taxon>Bacteria</taxon>
        <taxon>Pseudomonadati</taxon>
        <taxon>Pseudomonadota</taxon>
        <taxon>Alphaproteobacteria</taxon>
        <taxon>Hyphomicrobiales</taxon>
        <taxon>Methylocystaceae</taxon>
        <taxon>Methylocystis</taxon>
    </lineage>
</organism>
<reference evidence="2" key="1">
    <citation type="journal article" date="2023" name="Int. J. Syst. Evol. Microbiol.">
        <title>Methylocystis iwaonis sp. nov., a type II methane-oxidizing bacterium from surface soil of a rice paddy field in Japan, and emended description of the genus Methylocystis (ex Whittenbury et al. 1970) Bowman et al. 1993.</title>
        <authorList>
            <person name="Kaise H."/>
            <person name="Sawadogo J.B."/>
            <person name="Alam M.S."/>
            <person name="Ueno C."/>
            <person name="Dianou D."/>
            <person name="Shinjo R."/>
            <person name="Asakawa S."/>
        </authorList>
    </citation>
    <scope>NUCLEOTIDE SEQUENCE</scope>
    <source>
        <strain evidence="2">LMG27198</strain>
    </source>
</reference>
<proteinExistence type="predicted"/>
<protein>
    <submittedName>
        <fullName evidence="2">Uncharacterized protein</fullName>
    </submittedName>
</protein>
<accession>A0A9W6GWF3</accession>